<dbReference type="KEGG" id="nha:Nham_1522"/>
<dbReference type="AlphaFoldDB" id="Q1QN53"/>
<evidence type="ECO:0000313" key="3">
    <source>
        <dbReference type="EMBL" id="ABE62344.1"/>
    </source>
</evidence>
<proteinExistence type="predicted"/>
<dbReference type="HOGENOM" id="CLU_182749_0_0_5"/>
<evidence type="ECO:0000256" key="1">
    <source>
        <dbReference type="SAM" id="MobiDB-lite"/>
    </source>
</evidence>
<dbReference type="EMBL" id="CP000319">
    <property type="protein sequence ID" value="ABE62344.1"/>
    <property type="molecule type" value="Genomic_DNA"/>
</dbReference>
<keyword evidence="4" id="KW-1185">Reference proteome</keyword>
<gene>
    <name evidence="3" type="ordered locus">Nham_1522</name>
</gene>
<accession>Q1QN53</accession>
<feature type="signal peptide" evidence="2">
    <location>
        <begin position="1"/>
        <end position="20"/>
    </location>
</feature>
<evidence type="ECO:0000313" key="4">
    <source>
        <dbReference type="Proteomes" id="UP000001953"/>
    </source>
</evidence>
<protein>
    <submittedName>
        <fullName evidence="3">Uncharacterized protein</fullName>
    </submittedName>
</protein>
<reference evidence="3 4" key="1">
    <citation type="submission" date="2006-03" db="EMBL/GenBank/DDBJ databases">
        <title>Complete sequence of chromosome of Nitrobacter hamburgensis X14.</title>
        <authorList>
            <consortium name="US DOE Joint Genome Institute"/>
            <person name="Copeland A."/>
            <person name="Lucas S."/>
            <person name="Lapidus A."/>
            <person name="Barry K."/>
            <person name="Detter J.C."/>
            <person name="Glavina del Rio T."/>
            <person name="Hammon N."/>
            <person name="Israni S."/>
            <person name="Dalin E."/>
            <person name="Tice H."/>
            <person name="Pitluck S."/>
            <person name="Chain P."/>
            <person name="Malfatti S."/>
            <person name="Shin M."/>
            <person name="Vergez L."/>
            <person name="Schmutz J."/>
            <person name="Larimer F."/>
            <person name="Land M."/>
            <person name="Hauser L."/>
            <person name="Kyrpides N."/>
            <person name="Ivanova N."/>
            <person name="Ward B."/>
            <person name="Arp D."/>
            <person name="Klotz M."/>
            <person name="Stein L."/>
            <person name="O'Mullan G."/>
            <person name="Starkenburg S."/>
            <person name="Sayavedra L."/>
            <person name="Poret-Peterson A.T."/>
            <person name="Gentry M.E."/>
            <person name="Bruce D."/>
            <person name="Richardson P."/>
        </authorList>
    </citation>
    <scope>NUCLEOTIDE SEQUENCE [LARGE SCALE GENOMIC DNA]</scope>
    <source>
        <strain evidence="4">DSM 10229 / NCIMB 13809 / X14</strain>
    </source>
</reference>
<dbReference type="eggNOG" id="ENOG502ZYZ5">
    <property type="taxonomic scope" value="Bacteria"/>
</dbReference>
<feature type="chain" id="PRO_5004195973" evidence="2">
    <location>
        <begin position="21"/>
        <end position="95"/>
    </location>
</feature>
<organism evidence="3 4">
    <name type="scientific">Nitrobacter hamburgensis (strain DSM 10229 / NCIMB 13809 / X14)</name>
    <dbReference type="NCBI Taxonomy" id="323097"/>
    <lineage>
        <taxon>Bacteria</taxon>
        <taxon>Pseudomonadati</taxon>
        <taxon>Pseudomonadota</taxon>
        <taxon>Alphaproteobacteria</taxon>
        <taxon>Hyphomicrobiales</taxon>
        <taxon>Nitrobacteraceae</taxon>
        <taxon>Nitrobacter</taxon>
    </lineage>
</organism>
<sequence length="95" mass="10101">MKVLRPAMLIAALLSGPAFAQSPHINLLTDGPGKTQEEVEKQQAIEKAYKDTLRKIPDAAVANDPWGSVRNEDQPRASAKHKTKSRVGAAGGAAN</sequence>
<dbReference type="RefSeq" id="WP_011510033.1">
    <property type="nucleotide sequence ID" value="NC_007964.1"/>
</dbReference>
<dbReference type="Proteomes" id="UP000001953">
    <property type="component" value="Chromosome"/>
</dbReference>
<evidence type="ECO:0000256" key="2">
    <source>
        <dbReference type="SAM" id="SignalP"/>
    </source>
</evidence>
<keyword evidence="2" id="KW-0732">Signal</keyword>
<name>Q1QN53_NITHX</name>
<feature type="region of interest" description="Disordered" evidence="1">
    <location>
        <begin position="60"/>
        <end position="95"/>
    </location>
</feature>
<dbReference type="OrthoDB" id="8130113at2"/>